<comment type="caution">
    <text evidence="3">The sequence shown here is derived from an EMBL/GenBank/DDBJ whole genome shotgun (WGS) entry which is preliminary data.</text>
</comment>
<dbReference type="InterPro" id="IPR003399">
    <property type="entry name" value="Mce/MlaD"/>
</dbReference>
<reference evidence="3 4" key="1">
    <citation type="submission" date="2022-12" db="EMBL/GenBank/DDBJ databases">
        <title>Chitinophagaceae gen. sp. nov., a new member of the family Chitinophagaceae, isolated from soil in a chemical factory.</title>
        <authorList>
            <person name="Ke Z."/>
        </authorList>
    </citation>
    <scope>NUCLEOTIDE SEQUENCE [LARGE SCALE GENOMIC DNA]</scope>
    <source>
        <strain evidence="3 4">LY-5</strain>
    </source>
</reference>
<protein>
    <submittedName>
        <fullName evidence="3">MlaD family protein</fullName>
    </submittedName>
</protein>
<evidence type="ECO:0000259" key="2">
    <source>
        <dbReference type="Pfam" id="PF02470"/>
    </source>
</evidence>
<dbReference type="Proteomes" id="UP001210231">
    <property type="component" value="Unassembled WGS sequence"/>
</dbReference>
<feature type="domain" description="Mce/MlaD" evidence="2">
    <location>
        <begin position="39"/>
        <end position="115"/>
    </location>
</feature>
<organism evidence="3 4">
    <name type="scientific">Polluticaenibacter yanchengensis</name>
    <dbReference type="NCBI Taxonomy" id="3014562"/>
    <lineage>
        <taxon>Bacteria</taxon>
        <taxon>Pseudomonadati</taxon>
        <taxon>Bacteroidota</taxon>
        <taxon>Chitinophagia</taxon>
        <taxon>Chitinophagales</taxon>
        <taxon>Chitinophagaceae</taxon>
        <taxon>Polluticaenibacter</taxon>
    </lineage>
</organism>
<evidence type="ECO:0000256" key="1">
    <source>
        <dbReference type="SAM" id="Phobius"/>
    </source>
</evidence>
<sequence>MALKVTNETKVGALAAISITLLILGFNFLKGKNLSGKSRYINAKFLKIDGLQVANPVSMNGLIIGSVYSTEPTDKDMTWINVKIRIDEDVNIPDNSMAKINSSLMGSTSIEIAKGNSLTHLPDNDTIPTVQSAGGLLGSFAEQLGPTQKSLDAVLHNVDSLLYGVNNIINAKAQEDLRATIHQLNLITQSLNSTLSSVNGMLATNGHLNKSLANIEQFSTGLAAAKTNIPAITANLETTTQQLSKLELDKTINQLNATIAGLNKIIESANNPNNTLGAVLNDKKMYNNLNSTLNSVNLLMQDLRLNPKRYVNVSVFGKKDKSAPLMKPMAEDSITQEQYKN</sequence>
<evidence type="ECO:0000313" key="3">
    <source>
        <dbReference type="EMBL" id="MDA3613387.1"/>
    </source>
</evidence>
<dbReference type="InterPro" id="IPR052336">
    <property type="entry name" value="MlaD_Phospholipid_Transporter"/>
</dbReference>
<gene>
    <name evidence="3" type="ORF">O3P16_01095</name>
</gene>
<name>A0ABT4UEW4_9BACT</name>
<feature type="transmembrane region" description="Helical" evidence="1">
    <location>
        <begin position="12"/>
        <end position="29"/>
    </location>
</feature>
<dbReference type="PANTHER" id="PTHR33371:SF4">
    <property type="entry name" value="INTERMEMBRANE PHOSPHOLIPID TRANSPORT SYSTEM BINDING PROTEIN MLAD"/>
    <property type="match status" value="1"/>
</dbReference>
<keyword evidence="1" id="KW-0472">Membrane</keyword>
<dbReference type="RefSeq" id="WP_407029718.1">
    <property type="nucleotide sequence ID" value="NZ_JAQGEF010000001.1"/>
</dbReference>
<dbReference type="PANTHER" id="PTHR33371">
    <property type="entry name" value="INTERMEMBRANE PHOSPHOLIPID TRANSPORT SYSTEM BINDING PROTEIN MLAD-RELATED"/>
    <property type="match status" value="1"/>
</dbReference>
<keyword evidence="4" id="KW-1185">Reference proteome</keyword>
<dbReference type="EMBL" id="JAQGEF010000001">
    <property type="protein sequence ID" value="MDA3613387.1"/>
    <property type="molecule type" value="Genomic_DNA"/>
</dbReference>
<keyword evidence="1" id="KW-0812">Transmembrane</keyword>
<keyword evidence="1" id="KW-1133">Transmembrane helix</keyword>
<dbReference type="Pfam" id="PF02470">
    <property type="entry name" value="MlaD"/>
    <property type="match status" value="1"/>
</dbReference>
<proteinExistence type="predicted"/>
<accession>A0ABT4UEW4</accession>
<evidence type="ECO:0000313" key="4">
    <source>
        <dbReference type="Proteomes" id="UP001210231"/>
    </source>
</evidence>